<accession>A0A498SXZ3</accession>
<feature type="signal peptide" evidence="1">
    <location>
        <begin position="1"/>
        <end position="19"/>
    </location>
</feature>
<keyword evidence="1" id="KW-0732">Signal</keyword>
<dbReference type="AlphaFoldDB" id="A0A498SXZ3"/>
<sequence>MLPIKRVLFGIISSPFLLSATLNHHLEINGTKTALEIRRNLYVDNIILSAKNTEEALQKYEETKSIFGGAVMNIREFLSNDGNFNNEIPEQDRPDMGVKGILGVTWHHD</sequence>
<protein>
    <recommendedName>
        <fullName evidence="4">Reverse transcriptase domain-containing protein</fullName>
    </recommendedName>
</protein>
<feature type="non-terminal residue" evidence="2">
    <location>
        <position position="109"/>
    </location>
</feature>
<proteinExistence type="predicted"/>
<name>A0A498SXZ3_ACAVI</name>
<evidence type="ECO:0000256" key="1">
    <source>
        <dbReference type="SAM" id="SignalP"/>
    </source>
</evidence>
<evidence type="ECO:0008006" key="4">
    <source>
        <dbReference type="Google" id="ProtNLM"/>
    </source>
</evidence>
<gene>
    <name evidence="2" type="ORF">NAV_LOCUS9756</name>
</gene>
<dbReference type="STRING" id="6277.A0A498SXZ3"/>
<evidence type="ECO:0000313" key="3">
    <source>
        <dbReference type="Proteomes" id="UP000276991"/>
    </source>
</evidence>
<reference evidence="2 3" key="1">
    <citation type="submission" date="2018-08" db="EMBL/GenBank/DDBJ databases">
        <authorList>
            <person name="Laetsch R D."/>
            <person name="Stevens L."/>
            <person name="Kumar S."/>
            <person name="Blaxter L. M."/>
        </authorList>
    </citation>
    <scope>NUCLEOTIDE SEQUENCE [LARGE SCALE GENOMIC DNA]</scope>
</reference>
<dbReference type="EMBL" id="UPTC01004455">
    <property type="protein sequence ID" value="VBB34965.1"/>
    <property type="molecule type" value="Genomic_DNA"/>
</dbReference>
<dbReference type="OrthoDB" id="429521at2759"/>
<feature type="chain" id="PRO_5019716950" description="Reverse transcriptase domain-containing protein" evidence="1">
    <location>
        <begin position="20"/>
        <end position="109"/>
    </location>
</feature>
<evidence type="ECO:0000313" key="2">
    <source>
        <dbReference type="EMBL" id="VBB34965.1"/>
    </source>
</evidence>
<organism evidence="2 3">
    <name type="scientific">Acanthocheilonema viteae</name>
    <name type="common">Filarial nematode worm</name>
    <name type="synonym">Dipetalonema viteae</name>
    <dbReference type="NCBI Taxonomy" id="6277"/>
    <lineage>
        <taxon>Eukaryota</taxon>
        <taxon>Metazoa</taxon>
        <taxon>Ecdysozoa</taxon>
        <taxon>Nematoda</taxon>
        <taxon>Chromadorea</taxon>
        <taxon>Rhabditida</taxon>
        <taxon>Spirurina</taxon>
        <taxon>Spiruromorpha</taxon>
        <taxon>Filarioidea</taxon>
        <taxon>Onchocercidae</taxon>
        <taxon>Acanthocheilonema</taxon>
    </lineage>
</organism>
<dbReference type="InterPro" id="IPR043502">
    <property type="entry name" value="DNA/RNA_pol_sf"/>
</dbReference>
<dbReference type="SUPFAM" id="SSF56672">
    <property type="entry name" value="DNA/RNA polymerases"/>
    <property type="match status" value="1"/>
</dbReference>
<keyword evidence="3" id="KW-1185">Reference proteome</keyword>
<dbReference type="Proteomes" id="UP000276991">
    <property type="component" value="Unassembled WGS sequence"/>
</dbReference>